<accession>A0A314XK33</accession>
<protein>
    <submittedName>
        <fullName evidence="1">Uncharacterized protein</fullName>
    </submittedName>
</protein>
<keyword evidence="2" id="KW-1185">Reference proteome</keyword>
<dbReference type="PANTHER" id="PTHR37238">
    <property type="entry name" value="OS05G0532500 PROTEIN"/>
    <property type="match status" value="1"/>
</dbReference>
<sequence>MLLQFVNKFWIDELVVQAFKCKGTEAKEVESFTNFLSEILSSMKPWVPRLHKSLSTPVESTVNEVESVEVESPQGSLISPSPLVSWNADCTIERGRRLFKHTPLPISKSLSSKPPIPSKSCLRENFFWLALIGSTPIWKEAESVVRTGKCPGQNTLKRELWTKFEAASSNELLFNDFVTHKGFLDRLDKVS</sequence>
<proteinExistence type="predicted"/>
<dbReference type="OrthoDB" id="1933187at2759"/>
<gene>
    <name evidence="1" type="ORF">Pyn_13089</name>
</gene>
<evidence type="ECO:0000313" key="1">
    <source>
        <dbReference type="EMBL" id="PQP92338.1"/>
    </source>
</evidence>
<dbReference type="AlphaFoldDB" id="A0A314XK33"/>
<organism evidence="1 2">
    <name type="scientific">Prunus yedoensis var. nudiflora</name>
    <dbReference type="NCBI Taxonomy" id="2094558"/>
    <lineage>
        <taxon>Eukaryota</taxon>
        <taxon>Viridiplantae</taxon>
        <taxon>Streptophyta</taxon>
        <taxon>Embryophyta</taxon>
        <taxon>Tracheophyta</taxon>
        <taxon>Spermatophyta</taxon>
        <taxon>Magnoliopsida</taxon>
        <taxon>eudicotyledons</taxon>
        <taxon>Gunneridae</taxon>
        <taxon>Pentapetalae</taxon>
        <taxon>rosids</taxon>
        <taxon>fabids</taxon>
        <taxon>Rosales</taxon>
        <taxon>Rosaceae</taxon>
        <taxon>Amygdaloideae</taxon>
        <taxon>Amygdaleae</taxon>
        <taxon>Prunus</taxon>
    </lineage>
</organism>
<name>A0A314XK33_PRUYE</name>
<comment type="caution">
    <text evidence="1">The sequence shown here is derived from an EMBL/GenBank/DDBJ whole genome shotgun (WGS) entry which is preliminary data.</text>
</comment>
<dbReference type="STRING" id="2094558.A0A314XK33"/>
<reference evidence="1 2" key="1">
    <citation type="submission" date="2018-02" db="EMBL/GenBank/DDBJ databases">
        <title>Draft genome of wild Prunus yedoensis var. nudiflora.</title>
        <authorList>
            <person name="Baek S."/>
            <person name="Kim J.-H."/>
            <person name="Choi K."/>
            <person name="Kim G.-B."/>
            <person name="Cho A."/>
            <person name="Jang H."/>
            <person name="Shin C.-H."/>
            <person name="Yu H.-J."/>
            <person name="Mun J.-H."/>
        </authorList>
    </citation>
    <scope>NUCLEOTIDE SEQUENCE [LARGE SCALE GENOMIC DNA]</scope>
    <source>
        <strain evidence="2">cv. Jeju island</strain>
        <tissue evidence="1">Leaf</tissue>
    </source>
</reference>
<evidence type="ECO:0000313" key="2">
    <source>
        <dbReference type="Proteomes" id="UP000250321"/>
    </source>
</evidence>
<dbReference type="EMBL" id="PJQY01002589">
    <property type="protein sequence ID" value="PQP92338.1"/>
    <property type="molecule type" value="Genomic_DNA"/>
</dbReference>
<dbReference type="Proteomes" id="UP000250321">
    <property type="component" value="Unassembled WGS sequence"/>
</dbReference>
<dbReference type="PANTHER" id="PTHR37238:SF1">
    <property type="entry name" value="OS05G0532500 PROTEIN"/>
    <property type="match status" value="1"/>
</dbReference>